<evidence type="ECO:0000256" key="1">
    <source>
        <dbReference type="SAM" id="MobiDB-lite"/>
    </source>
</evidence>
<name>E6QB34_9ZZZZ</name>
<accession>E6QB34</accession>
<reference evidence="2" key="1">
    <citation type="submission" date="2009-10" db="EMBL/GenBank/DDBJ databases">
        <title>Diversity of trophic interactions inside an arsenic-rich microbial ecosystem.</title>
        <authorList>
            <person name="Bertin P.N."/>
            <person name="Heinrich-Salmeron A."/>
            <person name="Pelletier E."/>
            <person name="Goulhen-Chollet F."/>
            <person name="Arsene-Ploetze F."/>
            <person name="Gallien S."/>
            <person name="Calteau A."/>
            <person name="Vallenet D."/>
            <person name="Casiot C."/>
            <person name="Chane-Woon-Ming B."/>
            <person name="Giloteaux L."/>
            <person name="Barakat M."/>
            <person name="Bonnefoy V."/>
            <person name="Bruneel O."/>
            <person name="Chandler M."/>
            <person name="Cleiss J."/>
            <person name="Duran R."/>
            <person name="Elbaz-Poulichet F."/>
            <person name="Fonknechten N."/>
            <person name="Lauga B."/>
            <person name="Mornico D."/>
            <person name="Ortet P."/>
            <person name="Schaeffer C."/>
            <person name="Siguier P."/>
            <person name="Alexander Thil Smith A."/>
            <person name="Van Dorsselaer A."/>
            <person name="Weissenbach J."/>
            <person name="Medigue C."/>
            <person name="Le Paslier D."/>
        </authorList>
    </citation>
    <scope>NUCLEOTIDE SEQUENCE</scope>
</reference>
<organism evidence="2">
    <name type="scientific">mine drainage metagenome</name>
    <dbReference type="NCBI Taxonomy" id="410659"/>
    <lineage>
        <taxon>unclassified sequences</taxon>
        <taxon>metagenomes</taxon>
        <taxon>ecological metagenomes</taxon>
    </lineage>
</organism>
<evidence type="ECO:0000313" key="2">
    <source>
        <dbReference type="EMBL" id="CBI04410.1"/>
    </source>
</evidence>
<feature type="region of interest" description="Disordered" evidence="1">
    <location>
        <begin position="1"/>
        <end position="24"/>
    </location>
</feature>
<dbReference type="EMBL" id="CABP01000061">
    <property type="protein sequence ID" value="CBI04410.1"/>
    <property type="molecule type" value="Genomic_DNA"/>
</dbReference>
<sequence>MLPVAANGTLPNFKPKSFTRGTPGCQQPTEWFGTFASALAALAIRYAESASALGLQPSADSAKGAFGSIP</sequence>
<gene>
    <name evidence="2" type="ORF">CARN5_2143</name>
</gene>
<comment type="caution">
    <text evidence="2">The sequence shown here is derived from an EMBL/GenBank/DDBJ whole genome shotgun (WGS) entry which is preliminary data.</text>
</comment>
<dbReference type="AlphaFoldDB" id="E6QB34"/>
<proteinExistence type="predicted"/>
<protein>
    <submittedName>
        <fullName evidence="2">Uncharacterized protein</fullName>
    </submittedName>
</protein>